<gene>
    <name evidence="3" type="ORF">J21TS3_41310</name>
</gene>
<keyword evidence="2" id="KW-0472">Membrane</keyword>
<organism evidence="3 4">
    <name type="scientific">Paenibacillus cookii</name>
    <dbReference type="NCBI Taxonomy" id="157839"/>
    <lineage>
        <taxon>Bacteria</taxon>
        <taxon>Bacillati</taxon>
        <taxon>Bacillota</taxon>
        <taxon>Bacilli</taxon>
        <taxon>Bacillales</taxon>
        <taxon>Paenibacillaceae</taxon>
        <taxon>Paenibacillus</taxon>
    </lineage>
</organism>
<protein>
    <recommendedName>
        <fullName evidence="5">DUF4446 family protein</fullName>
    </recommendedName>
</protein>
<keyword evidence="2" id="KW-0812">Transmembrane</keyword>
<dbReference type="Pfam" id="PF14584">
    <property type="entry name" value="DUF4446"/>
    <property type="match status" value="1"/>
</dbReference>
<dbReference type="EMBL" id="BORW01000029">
    <property type="protein sequence ID" value="GIO69310.1"/>
    <property type="molecule type" value="Genomic_DNA"/>
</dbReference>
<dbReference type="Proteomes" id="UP000680638">
    <property type="component" value="Unassembled WGS sequence"/>
</dbReference>
<comment type="caution">
    <text evidence="3">The sequence shown here is derived from an EMBL/GenBank/DDBJ whole genome shotgun (WGS) entry which is preliminary data.</text>
</comment>
<evidence type="ECO:0000256" key="1">
    <source>
        <dbReference type="SAM" id="Coils"/>
    </source>
</evidence>
<reference evidence="3 4" key="1">
    <citation type="submission" date="2021-03" db="EMBL/GenBank/DDBJ databases">
        <title>Antimicrobial resistance genes in bacteria isolated from Japanese honey, and their potential for conferring macrolide and lincosamide resistance in the American foulbrood pathogen Paenibacillus larvae.</title>
        <authorList>
            <person name="Okamoto M."/>
            <person name="Kumagai M."/>
            <person name="Kanamori H."/>
            <person name="Takamatsu D."/>
        </authorList>
    </citation>
    <scope>NUCLEOTIDE SEQUENCE [LARGE SCALE GENOMIC DNA]</scope>
    <source>
        <strain evidence="3 4">J21TS3</strain>
    </source>
</reference>
<evidence type="ECO:0000313" key="3">
    <source>
        <dbReference type="EMBL" id="GIO69310.1"/>
    </source>
</evidence>
<sequence>MKSAMSDLNSLILEQLQWFIGGGILLILILLVMVLTQGAKLRKMRRKYDLMMAGSGVENLETLLIDLKVQMDSIEDEHELQRKTLENVLAKLQQVKGKIGIKRYNAFSGQGSDLSFSIAIVDEKKNGVVISALYSRDSSYVYAKPLAAGESSYALSPEEVEAISLASQQA</sequence>
<evidence type="ECO:0000256" key="2">
    <source>
        <dbReference type="SAM" id="Phobius"/>
    </source>
</evidence>
<keyword evidence="4" id="KW-1185">Reference proteome</keyword>
<keyword evidence="1" id="KW-0175">Coiled coil</keyword>
<evidence type="ECO:0000313" key="4">
    <source>
        <dbReference type="Proteomes" id="UP000680638"/>
    </source>
</evidence>
<keyword evidence="2" id="KW-1133">Transmembrane helix</keyword>
<dbReference type="InterPro" id="IPR027981">
    <property type="entry name" value="DUF4446"/>
</dbReference>
<accession>A0ABQ4M1A7</accession>
<feature type="coiled-coil region" evidence="1">
    <location>
        <begin position="57"/>
        <end position="95"/>
    </location>
</feature>
<evidence type="ECO:0008006" key="5">
    <source>
        <dbReference type="Google" id="ProtNLM"/>
    </source>
</evidence>
<name>A0ABQ4M1A7_9BACL</name>
<feature type="transmembrane region" description="Helical" evidence="2">
    <location>
        <begin position="16"/>
        <end position="36"/>
    </location>
</feature>
<proteinExistence type="predicted"/>